<reference evidence="2 3" key="2">
    <citation type="journal article" date="2019" name="G3 (Bethesda)">
        <title>Hybrid Assembly of the Genome of the Entomopathogenic Nematode Steinernema carpocapsae Identifies the X-Chromosome.</title>
        <authorList>
            <person name="Serra L."/>
            <person name="Macchietto M."/>
            <person name="Macias-Munoz A."/>
            <person name="McGill C.J."/>
            <person name="Rodriguez I.M."/>
            <person name="Rodriguez B."/>
            <person name="Murad R."/>
            <person name="Mortazavi A."/>
        </authorList>
    </citation>
    <scope>NUCLEOTIDE SEQUENCE [LARGE SCALE GENOMIC DNA]</scope>
    <source>
        <strain evidence="2 3">ALL</strain>
    </source>
</reference>
<evidence type="ECO:0000313" key="3">
    <source>
        <dbReference type="Proteomes" id="UP000298663"/>
    </source>
</evidence>
<dbReference type="Proteomes" id="UP000298663">
    <property type="component" value="Chromosome X"/>
</dbReference>
<name>A0A4V6I7N3_STECR</name>
<sequence>MLPKKWYGGVYESVETQRRRQQYELMKKNHFASHRVEGYIGDKSIPEILQHLNEPDQPRQPRNKKKSAKRAKQEQREESFRTGTMAVISQAGIDIEEVKMKLSASFQDCFEPPVTPRATKERKSGTKSKRSQNARPFDTRKKRKERKEMTPIERKNEYLWDLFMNTGEKPVYYQDLVREEEEAAARAELKSEDEDALLVDNEASALIGKMDGLEIIPEKEENELSEVYPIMGENLDAEVASTLKERCEPAILKETKLKENDGGKQEAPSQKFPEKKEFEQELGKGLPQSEEYESDSSLDIVELGEDESMVIWFS</sequence>
<keyword evidence="3" id="KW-1185">Reference proteome</keyword>
<gene>
    <name evidence="2" type="ORF">L596_002221</name>
</gene>
<dbReference type="EMBL" id="CM016762">
    <property type="protein sequence ID" value="TMS34683.1"/>
    <property type="molecule type" value="Genomic_DNA"/>
</dbReference>
<evidence type="ECO:0000256" key="1">
    <source>
        <dbReference type="SAM" id="MobiDB-lite"/>
    </source>
</evidence>
<feature type="compositionally biased region" description="Basic residues" evidence="1">
    <location>
        <begin position="61"/>
        <end position="70"/>
    </location>
</feature>
<feature type="region of interest" description="Disordered" evidence="1">
    <location>
        <begin position="254"/>
        <end position="298"/>
    </location>
</feature>
<accession>A0A4V6I7N3</accession>
<dbReference type="AlphaFoldDB" id="A0A4V6I7N3"/>
<feature type="region of interest" description="Disordered" evidence="1">
    <location>
        <begin position="109"/>
        <end position="149"/>
    </location>
</feature>
<feature type="compositionally biased region" description="Basic and acidic residues" evidence="1">
    <location>
        <begin position="71"/>
        <end position="80"/>
    </location>
</feature>
<feature type="region of interest" description="Disordered" evidence="1">
    <location>
        <begin position="52"/>
        <end position="81"/>
    </location>
</feature>
<dbReference type="EMBL" id="AZBU02000001">
    <property type="protein sequence ID" value="TMS34683.1"/>
    <property type="molecule type" value="Genomic_DNA"/>
</dbReference>
<evidence type="ECO:0000313" key="2">
    <source>
        <dbReference type="EMBL" id="TMS34683.1"/>
    </source>
</evidence>
<feature type="compositionally biased region" description="Basic and acidic residues" evidence="1">
    <location>
        <begin position="272"/>
        <end position="282"/>
    </location>
</feature>
<comment type="caution">
    <text evidence="2">The sequence shown here is derived from an EMBL/GenBank/DDBJ whole genome shotgun (WGS) entry which is preliminary data.</text>
</comment>
<protein>
    <submittedName>
        <fullName evidence="2">Uncharacterized protein</fullName>
    </submittedName>
</protein>
<organism evidence="2 3">
    <name type="scientific">Steinernema carpocapsae</name>
    <name type="common">Entomopathogenic nematode</name>
    <dbReference type="NCBI Taxonomy" id="34508"/>
    <lineage>
        <taxon>Eukaryota</taxon>
        <taxon>Metazoa</taxon>
        <taxon>Ecdysozoa</taxon>
        <taxon>Nematoda</taxon>
        <taxon>Chromadorea</taxon>
        <taxon>Rhabditida</taxon>
        <taxon>Tylenchina</taxon>
        <taxon>Panagrolaimomorpha</taxon>
        <taxon>Strongyloidoidea</taxon>
        <taxon>Steinernematidae</taxon>
        <taxon>Steinernema</taxon>
    </lineage>
</organism>
<reference evidence="2 3" key="1">
    <citation type="journal article" date="2015" name="Genome Biol.">
        <title>Comparative genomics of Steinernema reveals deeply conserved gene regulatory networks.</title>
        <authorList>
            <person name="Dillman A.R."/>
            <person name="Macchietto M."/>
            <person name="Porter C.F."/>
            <person name="Rogers A."/>
            <person name="Williams B."/>
            <person name="Antoshechkin I."/>
            <person name="Lee M.M."/>
            <person name="Goodwin Z."/>
            <person name="Lu X."/>
            <person name="Lewis E.E."/>
            <person name="Goodrich-Blair H."/>
            <person name="Stock S.P."/>
            <person name="Adams B.J."/>
            <person name="Sternberg P.W."/>
            <person name="Mortazavi A."/>
        </authorList>
    </citation>
    <scope>NUCLEOTIDE SEQUENCE [LARGE SCALE GENOMIC DNA]</scope>
    <source>
        <strain evidence="2 3">ALL</strain>
    </source>
</reference>
<feature type="compositionally biased region" description="Basic and acidic residues" evidence="1">
    <location>
        <begin position="254"/>
        <end position="264"/>
    </location>
</feature>
<proteinExistence type="predicted"/>